<dbReference type="InterPro" id="IPR000528">
    <property type="entry name" value="Plant_nsLTP"/>
</dbReference>
<evidence type="ECO:0000313" key="7">
    <source>
        <dbReference type="EMBL" id="KAK4348459.1"/>
    </source>
</evidence>
<evidence type="ECO:0000313" key="8">
    <source>
        <dbReference type="Proteomes" id="UP001291623"/>
    </source>
</evidence>
<dbReference type="InterPro" id="IPR036312">
    <property type="entry name" value="Bifun_inhib/LTP/seed_sf"/>
</dbReference>
<comment type="caution">
    <text evidence="7">The sequence shown here is derived from an EMBL/GenBank/DDBJ whole genome shotgun (WGS) entry which is preliminary data.</text>
</comment>
<dbReference type="GO" id="GO:0006869">
    <property type="term" value="P:lipid transport"/>
    <property type="evidence" value="ECO:0007669"/>
    <property type="project" value="InterPro"/>
</dbReference>
<comment type="function">
    <text evidence="4">Plant non-specific lipid-transfer proteins transfer phospholipids as well as galactolipids across membranes. May play a role in wax or cutin deposition in the cell walls of expanding epidermal cells and certain secretory tissues.</text>
</comment>
<dbReference type="PANTHER" id="PTHR33076">
    <property type="entry name" value="NON-SPECIFIC LIPID-TRANSFER PROTEIN 2-RELATED"/>
    <property type="match status" value="1"/>
</dbReference>
<dbReference type="CDD" id="cd01960">
    <property type="entry name" value="nsLTP1"/>
    <property type="match status" value="1"/>
</dbReference>
<dbReference type="Pfam" id="PF00234">
    <property type="entry name" value="Tryp_alpha_amyl"/>
    <property type="match status" value="1"/>
</dbReference>
<evidence type="ECO:0000256" key="3">
    <source>
        <dbReference type="ARBA" id="ARBA00023121"/>
    </source>
</evidence>
<dbReference type="PRINTS" id="PR00382">
    <property type="entry name" value="LIPIDTRNSFER"/>
</dbReference>
<evidence type="ECO:0000256" key="4">
    <source>
        <dbReference type="RuleBase" id="RU000628"/>
    </source>
</evidence>
<organism evidence="7 8">
    <name type="scientific">Anisodus tanguticus</name>
    <dbReference type="NCBI Taxonomy" id="243964"/>
    <lineage>
        <taxon>Eukaryota</taxon>
        <taxon>Viridiplantae</taxon>
        <taxon>Streptophyta</taxon>
        <taxon>Embryophyta</taxon>
        <taxon>Tracheophyta</taxon>
        <taxon>Spermatophyta</taxon>
        <taxon>Magnoliopsida</taxon>
        <taxon>eudicotyledons</taxon>
        <taxon>Gunneridae</taxon>
        <taxon>Pentapetalae</taxon>
        <taxon>asterids</taxon>
        <taxon>lamiids</taxon>
        <taxon>Solanales</taxon>
        <taxon>Solanaceae</taxon>
        <taxon>Solanoideae</taxon>
        <taxon>Hyoscyameae</taxon>
        <taxon>Anisodus</taxon>
    </lineage>
</organism>
<feature type="chain" id="PRO_5042108536" description="Non-specific lipid-transfer protein" evidence="5">
    <location>
        <begin position="23"/>
        <end position="146"/>
    </location>
</feature>
<sequence>MEKVACIVVLCMVLVALPHANALTCNDVNTFMAACKPFLTNKGLLGNCCDGVKKLDALATTTIDRRTACNCLKVGGKTIGGIDWAKAALLPVTCGVSLPYTISPNIDCSKFREWNLTEKHSIIWNCTMWTNIQALETAGPNVRVSS</sequence>
<dbReference type="Gene3D" id="1.10.110.10">
    <property type="entry name" value="Plant lipid-transfer and hydrophobic proteins"/>
    <property type="match status" value="1"/>
</dbReference>
<feature type="signal peptide" evidence="5">
    <location>
        <begin position="1"/>
        <end position="22"/>
    </location>
</feature>
<protein>
    <recommendedName>
        <fullName evidence="4">Non-specific lipid-transfer protein</fullName>
    </recommendedName>
</protein>
<gene>
    <name evidence="7" type="ORF">RND71_031214</name>
</gene>
<keyword evidence="8" id="KW-1185">Reference proteome</keyword>
<evidence type="ECO:0000259" key="6">
    <source>
        <dbReference type="SMART" id="SM00499"/>
    </source>
</evidence>
<dbReference type="AlphaFoldDB" id="A0AAE1V4L4"/>
<reference evidence="7" key="1">
    <citation type="submission" date="2023-12" db="EMBL/GenBank/DDBJ databases">
        <title>Genome assembly of Anisodus tanguticus.</title>
        <authorList>
            <person name="Wang Y.-J."/>
        </authorList>
    </citation>
    <scope>NUCLEOTIDE SEQUENCE</scope>
    <source>
        <strain evidence="7">KB-2021</strain>
        <tissue evidence="7">Leaf</tissue>
    </source>
</reference>
<keyword evidence="5" id="KW-0732">Signal</keyword>
<dbReference type="InterPro" id="IPR016140">
    <property type="entry name" value="Bifunc_inhib/LTP/seed_store"/>
</dbReference>
<evidence type="ECO:0000256" key="5">
    <source>
        <dbReference type="SAM" id="SignalP"/>
    </source>
</evidence>
<dbReference type="GO" id="GO:0008289">
    <property type="term" value="F:lipid binding"/>
    <property type="evidence" value="ECO:0007669"/>
    <property type="project" value="UniProtKB-KW"/>
</dbReference>
<evidence type="ECO:0000256" key="2">
    <source>
        <dbReference type="ARBA" id="ARBA00022448"/>
    </source>
</evidence>
<dbReference type="EMBL" id="JAVYJV010000017">
    <property type="protein sequence ID" value="KAK4348459.1"/>
    <property type="molecule type" value="Genomic_DNA"/>
</dbReference>
<dbReference type="Proteomes" id="UP001291623">
    <property type="component" value="Unassembled WGS sequence"/>
</dbReference>
<comment type="similarity">
    <text evidence="1 4">Belongs to the plant LTP family.</text>
</comment>
<accession>A0AAE1V4L4</accession>
<evidence type="ECO:0000256" key="1">
    <source>
        <dbReference type="ARBA" id="ARBA00009748"/>
    </source>
</evidence>
<name>A0AAE1V4L4_9SOLA</name>
<proteinExistence type="inferred from homology"/>
<dbReference type="SMART" id="SM00499">
    <property type="entry name" value="AAI"/>
    <property type="match status" value="1"/>
</dbReference>
<dbReference type="SUPFAM" id="SSF47699">
    <property type="entry name" value="Bifunctional inhibitor/lipid-transfer protein/seed storage 2S albumin"/>
    <property type="match status" value="1"/>
</dbReference>
<keyword evidence="3 4" id="KW-0446">Lipid-binding</keyword>
<feature type="domain" description="Bifunctional inhibitor/plant lipid transfer protein/seed storage helical" evidence="6">
    <location>
        <begin position="25"/>
        <end position="108"/>
    </location>
</feature>
<keyword evidence="2 4" id="KW-0813">Transport</keyword>